<evidence type="ECO:0000259" key="1">
    <source>
        <dbReference type="Pfam" id="PF03478"/>
    </source>
</evidence>
<dbReference type="InterPro" id="IPR050942">
    <property type="entry name" value="F-box_BR-signaling"/>
</dbReference>
<name>A0A7N1A1J3_KALFE</name>
<dbReference type="AlphaFoldDB" id="A0A7N1A1J3"/>
<keyword evidence="3" id="KW-1185">Reference proteome</keyword>
<protein>
    <recommendedName>
        <fullName evidence="1">KIB1-4 beta-propeller domain-containing protein</fullName>
    </recommendedName>
</protein>
<dbReference type="InterPro" id="IPR005174">
    <property type="entry name" value="KIB1-4_b-propeller"/>
</dbReference>
<evidence type="ECO:0000313" key="2">
    <source>
        <dbReference type="EnsemblPlants" id="Kaladp0060s0482.1.v1.1.CDS.1"/>
    </source>
</evidence>
<dbReference type="PANTHER" id="PTHR44259:SF93">
    <property type="entry name" value="PROTEIN, PUTATIVE (DUF295)-RELATED"/>
    <property type="match status" value="1"/>
</dbReference>
<dbReference type="Proteomes" id="UP000594263">
    <property type="component" value="Unplaced"/>
</dbReference>
<dbReference type="OMA" id="FYAVDFR"/>
<proteinExistence type="predicted"/>
<dbReference type="SUPFAM" id="SSF81383">
    <property type="entry name" value="F-box domain"/>
    <property type="match status" value="1"/>
</dbReference>
<evidence type="ECO:0000313" key="3">
    <source>
        <dbReference type="Proteomes" id="UP000594263"/>
    </source>
</evidence>
<reference evidence="2" key="1">
    <citation type="submission" date="2021-01" db="UniProtKB">
        <authorList>
            <consortium name="EnsemblPlants"/>
        </authorList>
    </citation>
    <scope>IDENTIFICATION</scope>
</reference>
<dbReference type="Gramene" id="Kaladp0060s0482.1.v1.1">
    <property type="protein sequence ID" value="Kaladp0060s0482.1.v1.1.CDS.1"/>
    <property type="gene ID" value="Kaladp0060s0482.v1.1"/>
</dbReference>
<dbReference type="Pfam" id="PF03478">
    <property type="entry name" value="Beta-prop_KIB1-4"/>
    <property type="match status" value="1"/>
</dbReference>
<organism evidence="2 3">
    <name type="scientific">Kalanchoe fedtschenkoi</name>
    <name type="common">Lavender scallops</name>
    <name type="synonym">South American air plant</name>
    <dbReference type="NCBI Taxonomy" id="63787"/>
    <lineage>
        <taxon>Eukaryota</taxon>
        <taxon>Viridiplantae</taxon>
        <taxon>Streptophyta</taxon>
        <taxon>Embryophyta</taxon>
        <taxon>Tracheophyta</taxon>
        <taxon>Spermatophyta</taxon>
        <taxon>Magnoliopsida</taxon>
        <taxon>eudicotyledons</taxon>
        <taxon>Gunneridae</taxon>
        <taxon>Pentapetalae</taxon>
        <taxon>Saxifragales</taxon>
        <taxon>Crassulaceae</taxon>
        <taxon>Kalanchoe</taxon>
    </lineage>
</organism>
<sequence>MAEEERDWSSINADIGCIVLSKLTNFADHVRFGAVCKYWHTIATHYYSRVTLPSRRSIPMLLVPVTECETRRRLYSVSTEKVDPNVTLLDIPNKRCCGSSHGWLAFVEEDLSVTMINPFKFKGITIRLPVLDTNAAPRSTDYTVIKLITSPDSTPHNYQVVAVYGGMLHLATNRSGDKDWTYILQHLTTRVIFEDFVFHKGLVYATDGRFMVVSIDINSHPPQIRILKGPEPFNLHEKWAANYIAESTSGDLYAFRRRLELRGITTKIFKVLKLELHPESGDLIRYDEVNTLNGDAIFVGENYSVSFEASKYGGCVPNSIYFIDDFWIGDGHRSNELEDSGIYNVGEKRVSRH</sequence>
<accession>A0A7N1A1J3</accession>
<dbReference type="PANTHER" id="PTHR44259">
    <property type="entry name" value="OS07G0183000 PROTEIN-RELATED"/>
    <property type="match status" value="1"/>
</dbReference>
<dbReference type="InterPro" id="IPR036047">
    <property type="entry name" value="F-box-like_dom_sf"/>
</dbReference>
<feature type="domain" description="KIB1-4 beta-propeller" evidence="1">
    <location>
        <begin position="75"/>
        <end position="344"/>
    </location>
</feature>
<dbReference type="EnsemblPlants" id="Kaladp0060s0482.1.v1.1">
    <property type="protein sequence ID" value="Kaladp0060s0482.1.v1.1.CDS.1"/>
    <property type="gene ID" value="Kaladp0060s0482.v1.1"/>
</dbReference>